<feature type="transmembrane region" description="Helical" evidence="12">
    <location>
        <begin position="609"/>
        <end position="632"/>
    </location>
</feature>
<comment type="similarity">
    <text evidence="2">Belongs to the mitochondrial carrier (TC 2.A.29) family.</text>
</comment>
<protein>
    <submittedName>
        <fullName evidence="14">Uncharacterized protein</fullName>
    </submittedName>
</protein>
<evidence type="ECO:0000256" key="13">
    <source>
        <dbReference type="SAM" id="SignalP"/>
    </source>
</evidence>
<evidence type="ECO:0000256" key="5">
    <source>
        <dbReference type="ARBA" id="ARBA00022737"/>
    </source>
</evidence>
<feature type="transmembrane region" description="Helical" evidence="12">
    <location>
        <begin position="782"/>
        <end position="802"/>
    </location>
</feature>
<dbReference type="Gene3D" id="1.50.40.10">
    <property type="entry name" value="Mitochondrial carrier domain"/>
    <property type="match status" value="1"/>
</dbReference>
<evidence type="ECO:0000256" key="1">
    <source>
        <dbReference type="ARBA" id="ARBA00004448"/>
    </source>
</evidence>
<feature type="transmembrane region" description="Helical" evidence="12">
    <location>
        <begin position="878"/>
        <end position="897"/>
    </location>
</feature>
<feature type="region of interest" description="Disordered" evidence="11">
    <location>
        <begin position="575"/>
        <end position="602"/>
    </location>
</feature>
<feature type="repeat" description="Solcar" evidence="10">
    <location>
        <begin position="780"/>
        <end position="864"/>
    </location>
</feature>
<evidence type="ECO:0000313" key="14">
    <source>
        <dbReference type="EMBL" id="CAE0469681.1"/>
    </source>
</evidence>
<dbReference type="AlphaFoldDB" id="A0A6S8WBY6"/>
<gene>
    <name evidence="14" type="ORF">CDEB00056_LOCUS14534</name>
    <name evidence="15" type="ORF">CDEB00056_LOCUS14537</name>
</gene>
<feature type="region of interest" description="Disordered" evidence="11">
    <location>
        <begin position="84"/>
        <end position="113"/>
    </location>
</feature>
<dbReference type="InterPro" id="IPR044677">
    <property type="entry name" value="SLC25A3/Pic2/Mir1-like"/>
</dbReference>
<evidence type="ECO:0000256" key="10">
    <source>
        <dbReference type="PROSITE-ProRule" id="PRU00282"/>
    </source>
</evidence>
<dbReference type="PANTHER" id="PTHR45671">
    <property type="entry name" value="SOLUTE CARRIER FAMILY 25 (MITOCHONDRIAL CARRIER PHOSPHATE CARRIER), MEMBER 3, LIKE-RELATED-RELATED"/>
    <property type="match status" value="1"/>
</dbReference>
<accession>A0A6S8WBY6</accession>
<proteinExistence type="inferred from homology"/>
<keyword evidence="5" id="KW-0677">Repeat</keyword>
<organism evidence="14">
    <name type="scientific">Chaetoceros debilis</name>
    <dbReference type="NCBI Taxonomy" id="122233"/>
    <lineage>
        <taxon>Eukaryota</taxon>
        <taxon>Sar</taxon>
        <taxon>Stramenopiles</taxon>
        <taxon>Ochrophyta</taxon>
        <taxon>Bacillariophyta</taxon>
        <taxon>Coscinodiscophyceae</taxon>
        <taxon>Chaetocerotophycidae</taxon>
        <taxon>Chaetocerotales</taxon>
        <taxon>Chaetocerotaceae</taxon>
        <taxon>Chaetoceros</taxon>
    </lineage>
</organism>
<feature type="chain" id="PRO_5036191475" evidence="13">
    <location>
        <begin position="34"/>
        <end position="988"/>
    </location>
</feature>
<feature type="compositionally biased region" description="Polar residues" evidence="11">
    <location>
        <begin position="103"/>
        <end position="113"/>
    </location>
</feature>
<keyword evidence="7 12" id="KW-1133">Transmembrane helix</keyword>
<dbReference type="EMBL" id="HBIO01018892">
    <property type="protein sequence ID" value="CAE0469681.1"/>
    <property type="molecule type" value="Transcribed_RNA"/>
</dbReference>
<dbReference type="PROSITE" id="PS50920">
    <property type="entry name" value="SOLCAR"/>
    <property type="match status" value="3"/>
</dbReference>
<dbReference type="EMBL" id="HBIO01018895">
    <property type="protein sequence ID" value="CAE0469684.1"/>
    <property type="molecule type" value="Transcribed_RNA"/>
</dbReference>
<reference evidence="14" key="1">
    <citation type="submission" date="2021-01" db="EMBL/GenBank/DDBJ databases">
        <authorList>
            <person name="Corre E."/>
            <person name="Pelletier E."/>
            <person name="Niang G."/>
            <person name="Scheremetjew M."/>
            <person name="Finn R."/>
            <person name="Kale V."/>
            <person name="Holt S."/>
            <person name="Cochrane G."/>
            <person name="Meng A."/>
            <person name="Brown T."/>
            <person name="Cohen L."/>
        </authorList>
    </citation>
    <scope>NUCLEOTIDE SEQUENCE</scope>
    <source>
        <strain evidence="14">MM31A-1</strain>
    </source>
</reference>
<feature type="compositionally biased region" description="Acidic residues" evidence="11">
    <location>
        <begin position="85"/>
        <end position="100"/>
    </location>
</feature>
<evidence type="ECO:0000256" key="4">
    <source>
        <dbReference type="ARBA" id="ARBA00022692"/>
    </source>
</evidence>
<evidence type="ECO:0000256" key="2">
    <source>
        <dbReference type="ARBA" id="ARBA00006375"/>
    </source>
</evidence>
<dbReference type="Pfam" id="PF00153">
    <property type="entry name" value="Mito_carr"/>
    <property type="match status" value="2"/>
</dbReference>
<dbReference type="PANTHER" id="PTHR45671:SF12">
    <property type="entry name" value="MITOCHONDRIAL PHOSPHATE CARRIER PROTEIN"/>
    <property type="match status" value="1"/>
</dbReference>
<keyword evidence="9 10" id="KW-0472">Membrane</keyword>
<evidence type="ECO:0000256" key="9">
    <source>
        <dbReference type="ARBA" id="ARBA00023136"/>
    </source>
</evidence>
<feature type="repeat" description="Solcar" evidence="10">
    <location>
        <begin position="878"/>
        <end position="962"/>
    </location>
</feature>
<keyword evidence="13" id="KW-0732">Signal</keyword>
<dbReference type="InterPro" id="IPR023395">
    <property type="entry name" value="MCP_dom_sf"/>
</dbReference>
<feature type="transmembrane region" description="Helical" evidence="12">
    <location>
        <begin position="741"/>
        <end position="761"/>
    </location>
</feature>
<feature type="repeat" description="Solcar" evidence="10">
    <location>
        <begin position="683"/>
        <end position="768"/>
    </location>
</feature>
<evidence type="ECO:0000256" key="7">
    <source>
        <dbReference type="ARBA" id="ARBA00022989"/>
    </source>
</evidence>
<evidence type="ECO:0000313" key="15">
    <source>
        <dbReference type="EMBL" id="CAE0469684.1"/>
    </source>
</evidence>
<dbReference type="GO" id="GO:0005743">
    <property type="term" value="C:mitochondrial inner membrane"/>
    <property type="evidence" value="ECO:0007669"/>
    <property type="project" value="UniProtKB-SubCell"/>
</dbReference>
<evidence type="ECO:0000256" key="8">
    <source>
        <dbReference type="ARBA" id="ARBA00023128"/>
    </source>
</evidence>
<dbReference type="GO" id="GO:1990547">
    <property type="term" value="P:mitochondrial phosphate ion transmembrane transport"/>
    <property type="evidence" value="ECO:0007669"/>
    <property type="project" value="InterPro"/>
</dbReference>
<dbReference type="InterPro" id="IPR018108">
    <property type="entry name" value="MCP_transmembrane"/>
</dbReference>
<dbReference type="SUPFAM" id="SSF103506">
    <property type="entry name" value="Mitochondrial carrier"/>
    <property type="match status" value="1"/>
</dbReference>
<dbReference type="GO" id="GO:0005315">
    <property type="term" value="F:phosphate transmembrane transporter activity"/>
    <property type="evidence" value="ECO:0007669"/>
    <property type="project" value="InterPro"/>
</dbReference>
<feature type="signal peptide" evidence="13">
    <location>
        <begin position="1"/>
        <end position="33"/>
    </location>
</feature>
<evidence type="ECO:0000256" key="3">
    <source>
        <dbReference type="ARBA" id="ARBA00022448"/>
    </source>
</evidence>
<feature type="transmembrane region" description="Helical" evidence="12">
    <location>
        <begin position="685"/>
        <end position="704"/>
    </location>
</feature>
<evidence type="ECO:0000256" key="11">
    <source>
        <dbReference type="SAM" id="MobiDB-lite"/>
    </source>
</evidence>
<evidence type="ECO:0000256" key="6">
    <source>
        <dbReference type="ARBA" id="ARBA00022792"/>
    </source>
</evidence>
<feature type="compositionally biased region" description="Basic and acidic residues" evidence="11">
    <location>
        <begin position="575"/>
        <end position="584"/>
    </location>
</feature>
<keyword evidence="4 10" id="KW-0812">Transmembrane</keyword>
<comment type="subcellular location">
    <subcellularLocation>
        <location evidence="1">Mitochondrion inner membrane</location>
        <topology evidence="1">Multi-pass membrane protein</topology>
    </subcellularLocation>
</comment>
<keyword evidence="6" id="KW-0999">Mitochondrion inner membrane</keyword>
<evidence type="ECO:0000256" key="12">
    <source>
        <dbReference type="SAM" id="Phobius"/>
    </source>
</evidence>
<name>A0A6S8WBY6_9STRA</name>
<sequence>MTMTAVSSSRRTANLTLILSLLCVLQISLEVQAFSSPVETLNKRLKLTTSLISKDLSRQSSLLYMSTTKDWEVSVSKKNQIQIQLEDDEDEDDDDDDDDSSKDTSNSRSGLLQDPNNILQVANAQLGVENTEVHNRRLFFSSLLLSSSMALGATFTNPSPAFAEEITWTASPVNKRSGVSFFKAEETYNVRFITYLSRFLLSFDDECQKWWYQRAKDIPRTASADQVESKRLSQFGAFSASVEVGLQEYEGAEGPKQLIKLLLDRYGGDLEEVKAAREVKGQAALKPNEEEMEKREIKEAKRQIALLFSLLKTYQPVEEITALLAAIDNGMVKKVVIENPGGGYAPEYGEPVVTFPPPGGYVDGINAATGRAVLRPSGKVLRVDISKRGFGYTKPPTVVISPPIAEDFGSLTAKAATAKASLFKDGVNEGRIERILLTSPGNGYNLDEKIKITVSLPELSKEDGGEIPLVEAVMELEVGEIIITNPGSGYAIEKPLEVKVEPPPLTARINLNDPMMAQIISPDKSISIADVMMSNSKESKAWKMANMKAGGGCIGRECYDKPVVAVAYPTAEADSYKSFRDDKPSPLSSSPQPKISGVGNQGSAKQVPFWTGGTSTSSTLLSLLPAGIGLIYDKTINRYDLVAGEKVVDYDWADEGVSPGKPIDPDFGPRGRSPIERQKNLDANILVRVFAAGALCCSGVHLALTPIDVVKTQMQTNPAKFDNPLTATKIVYEEGGVGGFFAGWQPTFIGFFVYGGIVYTCSEFFRRLYTDQLGNLAVNYELLIVLASSFTAAFIATLPLVISETLRVRSVAQPDYGSNIVDVAQRMIREEGISTLFSALPVFLLKEVPFTVTKFTIFTFFTDYLYDTFPTAREDIQLSLLVSLAGGTLGGIGAAIISNPADATISAMKKEKSDDGPLDTFQKLLANPKETGGILRGLGVRMFFYPLLTSLQFFVYDAIRFSLGIGADDLKLYWDVLGGALQESGGPI</sequence>
<keyword evidence="8" id="KW-0496">Mitochondrion</keyword>
<keyword evidence="3" id="KW-0813">Transport</keyword>